<proteinExistence type="predicted"/>
<evidence type="ECO:0000256" key="1">
    <source>
        <dbReference type="ARBA" id="ARBA00022723"/>
    </source>
</evidence>
<accession>A0A2K8MG79</accession>
<sequence length="405" mass="43333">MRLNRRSFLGATLAAGHAPLLAQEPMIAPTSGWASARGGTGGQVLRVTSLASDGPGSLRAALAVKGPRQIVFAVGGVIDLRRDSLSIREPFVTIDGESAPPPGITLIRGGIGISTHDVVIRHIRVRAGADGAPSKSGWEVDGLSTSAAHDVIVDHCSFAWATDENLSASGPRFAGGDTVEAWRQHTSRRISFTNNIVAEGLSHSSHAKGEHSKGSLIHDNVTQVLIAGNLYAHNYERNQLFKGGAQAVTVNNLIYNPGNRCMHYALNEEEWLGHQWTVGRLAIVGNVVRGGPSTRKDLPFLILEGQGDLELHARDNLCTHADGRAMAPLGMISNRNPRVIALPRPPFWPAGLPAWPSGEVEDRVLADAGARPWQRDAVDRRIVTEVRGGKGRVIDDERDVGGYPG</sequence>
<dbReference type="EMBL" id="CP024923">
    <property type="protein sequence ID" value="ATY31974.1"/>
    <property type="molecule type" value="Genomic_DNA"/>
</dbReference>
<feature type="signal peptide" evidence="3">
    <location>
        <begin position="1"/>
        <end position="22"/>
    </location>
</feature>
<keyword evidence="4" id="KW-0456">Lyase</keyword>
<dbReference type="KEGG" id="sphc:CVN68_08305"/>
<dbReference type="GO" id="GO:0016829">
    <property type="term" value="F:lyase activity"/>
    <property type="evidence" value="ECO:0007669"/>
    <property type="project" value="UniProtKB-KW"/>
</dbReference>
<dbReference type="OrthoDB" id="8737820at2"/>
<dbReference type="SUPFAM" id="SSF51126">
    <property type="entry name" value="Pectin lyase-like"/>
    <property type="match status" value="1"/>
</dbReference>
<dbReference type="PROSITE" id="PS51318">
    <property type="entry name" value="TAT"/>
    <property type="match status" value="1"/>
</dbReference>
<dbReference type="InterPro" id="IPR011050">
    <property type="entry name" value="Pectin_lyase_fold/virulence"/>
</dbReference>
<evidence type="ECO:0000256" key="3">
    <source>
        <dbReference type="SAM" id="SignalP"/>
    </source>
</evidence>
<dbReference type="InterPro" id="IPR006311">
    <property type="entry name" value="TAT_signal"/>
</dbReference>
<evidence type="ECO:0000313" key="5">
    <source>
        <dbReference type="Proteomes" id="UP000229081"/>
    </source>
</evidence>
<dbReference type="Proteomes" id="UP000229081">
    <property type="component" value="Chromosome"/>
</dbReference>
<dbReference type="Gene3D" id="2.160.20.10">
    <property type="entry name" value="Single-stranded right-handed beta-helix, Pectin lyase-like"/>
    <property type="match status" value="1"/>
</dbReference>
<keyword evidence="2" id="KW-0325">Glycoprotein</keyword>
<dbReference type="InterPro" id="IPR052063">
    <property type="entry name" value="Polysaccharide_Lyase_1"/>
</dbReference>
<dbReference type="RefSeq" id="WP_100281783.1">
    <property type="nucleotide sequence ID" value="NZ_CP024923.1"/>
</dbReference>
<dbReference type="PANTHER" id="PTHR42970">
    <property type="entry name" value="PECTATE LYASE C-RELATED"/>
    <property type="match status" value="1"/>
</dbReference>
<evidence type="ECO:0000256" key="2">
    <source>
        <dbReference type="ARBA" id="ARBA00023180"/>
    </source>
</evidence>
<keyword evidence="5" id="KW-1185">Reference proteome</keyword>
<keyword evidence="1" id="KW-0479">Metal-binding</keyword>
<evidence type="ECO:0000313" key="4">
    <source>
        <dbReference type="EMBL" id="ATY31974.1"/>
    </source>
</evidence>
<organism evidence="4 5">
    <name type="scientific">Sphingomonas psychrotolerans</name>
    <dbReference type="NCBI Taxonomy" id="1327635"/>
    <lineage>
        <taxon>Bacteria</taxon>
        <taxon>Pseudomonadati</taxon>
        <taxon>Pseudomonadota</taxon>
        <taxon>Alphaproteobacteria</taxon>
        <taxon>Sphingomonadales</taxon>
        <taxon>Sphingomonadaceae</taxon>
        <taxon>Sphingomonas</taxon>
    </lineage>
</organism>
<dbReference type="GO" id="GO:0046872">
    <property type="term" value="F:metal ion binding"/>
    <property type="evidence" value="ECO:0007669"/>
    <property type="project" value="UniProtKB-KW"/>
</dbReference>
<dbReference type="AlphaFoldDB" id="A0A2K8MG79"/>
<name>A0A2K8MG79_9SPHN</name>
<protein>
    <submittedName>
        <fullName evidence="4">Pectate lyase</fullName>
    </submittedName>
</protein>
<dbReference type="InterPro" id="IPR012334">
    <property type="entry name" value="Pectin_lyas_fold"/>
</dbReference>
<gene>
    <name evidence="4" type="ORF">CVN68_08305</name>
</gene>
<dbReference type="PANTHER" id="PTHR42970:SF1">
    <property type="entry name" value="PECTATE LYASE C-RELATED"/>
    <property type="match status" value="1"/>
</dbReference>
<reference evidence="4 5" key="1">
    <citation type="submission" date="2017-11" db="EMBL/GenBank/DDBJ databases">
        <title>Complete genome sequence of Sphingomonas sp. Strain Cra20, a psychrotolerant potential plant growth promoting rhizobacteria.</title>
        <authorList>
            <person name="Luo Y."/>
        </authorList>
    </citation>
    <scope>NUCLEOTIDE SEQUENCE [LARGE SCALE GENOMIC DNA]</scope>
    <source>
        <strain evidence="4 5">Cra20</strain>
    </source>
</reference>
<feature type="chain" id="PRO_5014687939" evidence="3">
    <location>
        <begin position="23"/>
        <end position="405"/>
    </location>
</feature>
<keyword evidence="3" id="KW-0732">Signal</keyword>